<dbReference type="OrthoDB" id="146009at2157"/>
<dbReference type="RefSeq" id="WP_096203752.1">
    <property type="nucleotide sequence ID" value="NZ_FZMP01000020.1"/>
</dbReference>
<sequence length="95" mass="10435">MHLKIEPIGVIKKSSSGLTDVIIYSDCERILGKIIEKFEKGASLLIVHKNHQSGDEHQVKVSAAELINRKGNLLTVKGLEAEDDSVIDVRLSSEV</sequence>
<evidence type="ECO:0000313" key="2">
    <source>
        <dbReference type="Proteomes" id="UP000218615"/>
    </source>
</evidence>
<dbReference type="STRING" id="1392998.ANME2D_03249"/>
<name>A0A284VJ84_9EURY</name>
<dbReference type="EMBL" id="FZMP01000020">
    <property type="protein sequence ID" value="SNQ59365.1"/>
    <property type="molecule type" value="Genomic_DNA"/>
</dbReference>
<dbReference type="AlphaFoldDB" id="A0A284VJ84"/>
<protein>
    <submittedName>
        <fullName evidence="1">Uncharacterized protein</fullName>
    </submittedName>
</protein>
<reference evidence="2" key="1">
    <citation type="submission" date="2017-06" db="EMBL/GenBank/DDBJ databases">
        <authorList>
            <person name="Cremers G."/>
        </authorList>
    </citation>
    <scope>NUCLEOTIDE SEQUENCE [LARGE SCALE GENOMIC DNA]</scope>
</reference>
<evidence type="ECO:0000313" key="1">
    <source>
        <dbReference type="EMBL" id="SNQ59365.1"/>
    </source>
</evidence>
<keyword evidence="2" id="KW-1185">Reference proteome</keyword>
<organism evidence="1 2">
    <name type="scientific">Candidatus Methanoperedens nitratireducens</name>
    <dbReference type="NCBI Taxonomy" id="1392998"/>
    <lineage>
        <taxon>Archaea</taxon>
        <taxon>Methanobacteriati</taxon>
        <taxon>Methanobacteriota</taxon>
        <taxon>Stenosarchaea group</taxon>
        <taxon>Methanomicrobia</taxon>
        <taxon>Methanosarcinales</taxon>
        <taxon>ANME-2 cluster</taxon>
        <taxon>Candidatus Methanoperedentaceae</taxon>
        <taxon>Candidatus Methanoperedens</taxon>
    </lineage>
</organism>
<gene>
    <name evidence="1" type="ORF">MNV_1160007</name>
</gene>
<dbReference type="Proteomes" id="UP000218615">
    <property type="component" value="Unassembled WGS sequence"/>
</dbReference>
<accession>A0A284VJ84</accession>
<proteinExistence type="predicted"/>